<name>A0A4R3L136_9BACL</name>
<sequence length="134" mass="15773">MIKSLKALLQEVGLFLDPDRQQHRIITHDLLSFKNHLVIVKEGKLDEHTGEFTTLKESKGRYFHIQYFDKGIYEDAVVMTWMLENQKITGLYISRKSIRKLIPRKQKKADGHDLYYINTDQGDYCIVSLNQMID</sequence>
<gene>
    <name evidence="1" type="ORF">EDD58_10865</name>
</gene>
<organism evidence="1 2">
    <name type="scientific">Hazenella coriacea</name>
    <dbReference type="NCBI Taxonomy" id="1179467"/>
    <lineage>
        <taxon>Bacteria</taxon>
        <taxon>Bacillati</taxon>
        <taxon>Bacillota</taxon>
        <taxon>Bacilli</taxon>
        <taxon>Bacillales</taxon>
        <taxon>Thermoactinomycetaceae</taxon>
        <taxon>Hazenella</taxon>
    </lineage>
</organism>
<evidence type="ECO:0000313" key="1">
    <source>
        <dbReference type="EMBL" id="TCS93251.1"/>
    </source>
</evidence>
<reference evidence="1 2" key="1">
    <citation type="submission" date="2019-03" db="EMBL/GenBank/DDBJ databases">
        <title>Genomic Encyclopedia of Type Strains, Phase IV (KMG-IV): sequencing the most valuable type-strain genomes for metagenomic binning, comparative biology and taxonomic classification.</title>
        <authorList>
            <person name="Goeker M."/>
        </authorList>
    </citation>
    <scope>NUCLEOTIDE SEQUENCE [LARGE SCALE GENOMIC DNA]</scope>
    <source>
        <strain evidence="1 2">DSM 45707</strain>
    </source>
</reference>
<accession>A0A4R3L136</accession>
<keyword evidence="2" id="KW-1185">Reference proteome</keyword>
<dbReference type="AlphaFoldDB" id="A0A4R3L136"/>
<comment type="caution">
    <text evidence="1">The sequence shown here is derived from an EMBL/GenBank/DDBJ whole genome shotgun (WGS) entry which is preliminary data.</text>
</comment>
<dbReference type="RefSeq" id="WP_131925990.1">
    <property type="nucleotide sequence ID" value="NZ_SMAG01000008.1"/>
</dbReference>
<evidence type="ECO:0000313" key="2">
    <source>
        <dbReference type="Proteomes" id="UP000294937"/>
    </source>
</evidence>
<dbReference type="EMBL" id="SMAG01000008">
    <property type="protein sequence ID" value="TCS93251.1"/>
    <property type="molecule type" value="Genomic_DNA"/>
</dbReference>
<proteinExistence type="predicted"/>
<protein>
    <submittedName>
        <fullName evidence="1">Uncharacterized protein</fullName>
    </submittedName>
</protein>
<dbReference type="Proteomes" id="UP000294937">
    <property type="component" value="Unassembled WGS sequence"/>
</dbReference>